<reference evidence="1 2" key="1">
    <citation type="journal article" date="2020" name="mSystems">
        <title>Defining Genomic and Predicted Metabolic Features of the Acetobacterium Genus.</title>
        <authorList>
            <person name="Ross D.E."/>
            <person name="Marshall C.W."/>
            <person name="Gulliver D."/>
            <person name="May H.D."/>
            <person name="Norman R.S."/>
        </authorList>
    </citation>
    <scope>NUCLEOTIDE SEQUENCE [LARGE SCALE GENOMIC DNA]</scope>
    <source>
        <strain evidence="1 2">DSM 8238</strain>
    </source>
</reference>
<sequence length="52" mass="5877">MDREWTDLSDDLADFAKTRHHINLDPPYVAVFQSAEELSGLIEGNKKSRMAG</sequence>
<keyword evidence="2" id="KW-1185">Reference proteome</keyword>
<proteinExistence type="predicted"/>
<dbReference type="Proteomes" id="UP000603234">
    <property type="component" value="Unassembled WGS sequence"/>
</dbReference>
<name>A0ABR6WS95_9FIRM</name>
<accession>A0ABR6WS95</accession>
<evidence type="ECO:0000313" key="2">
    <source>
        <dbReference type="Proteomes" id="UP000603234"/>
    </source>
</evidence>
<dbReference type="RefSeq" id="WP_186841330.1">
    <property type="nucleotide sequence ID" value="NZ_WJBC01000003.1"/>
</dbReference>
<evidence type="ECO:0000313" key="1">
    <source>
        <dbReference type="EMBL" id="MBC3803417.1"/>
    </source>
</evidence>
<gene>
    <name evidence="1" type="ORF">GH808_03080</name>
</gene>
<dbReference type="EMBL" id="WJBC01000003">
    <property type="protein sequence ID" value="MBC3803417.1"/>
    <property type="molecule type" value="Genomic_DNA"/>
</dbReference>
<organism evidence="1 2">
    <name type="scientific">Acetobacterium fimetarium</name>
    <dbReference type="NCBI Taxonomy" id="52691"/>
    <lineage>
        <taxon>Bacteria</taxon>
        <taxon>Bacillati</taxon>
        <taxon>Bacillota</taxon>
        <taxon>Clostridia</taxon>
        <taxon>Eubacteriales</taxon>
        <taxon>Eubacteriaceae</taxon>
        <taxon>Acetobacterium</taxon>
    </lineage>
</organism>
<protein>
    <submittedName>
        <fullName evidence="1">Uncharacterized protein</fullName>
    </submittedName>
</protein>
<comment type="caution">
    <text evidence="1">The sequence shown here is derived from an EMBL/GenBank/DDBJ whole genome shotgun (WGS) entry which is preliminary data.</text>
</comment>